<proteinExistence type="predicted"/>
<gene>
    <name evidence="1" type="ORF">IAB46_12245</name>
</gene>
<dbReference type="Proteomes" id="UP000823927">
    <property type="component" value="Unassembled WGS sequence"/>
</dbReference>
<dbReference type="EMBL" id="DVIT01000052">
    <property type="protein sequence ID" value="HIS48302.1"/>
    <property type="molecule type" value="Genomic_DNA"/>
</dbReference>
<reference evidence="1" key="2">
    <citation type="journal article" date="2021" name="PeerJ">
        <title>Extensive microbial diversity within the chicken gut microbiome revealed by metagenomics and culture.</title>
        <authorList>
            <person name="Gilroy R."/>
            <person name="Ravi A."/>
            <person name="Getino M."/>
            <person name="Pursley I."/>
            <person name="Horton D.L."/>
            <person name="Alikhan N.F."/>
            <person name="Baker D."/>
            <person name="Gharbi K."/>
            <person name="Hall N."/>
            <person name="Watson M."/>
            <person name="Adriaenssens E.M."/>
            <person name="Foster-Nyarko E."/>
            <person name="Jarju S."/>
            <person name="Secka A."/>
            <person name="Antonio M."/>
            <person name="Oren A."/>
            <person name="Chaudhuri R.R."/>
            <person name="La Ragione R."/>
            <person name="Hildebrand F."/>
            <person name="Pallen M.J."/>
        </authorList>
    </citation>
    <scope>NUCLEOTIDE SEQUENCE</scope>
    <source>
        <strain evidence="1">CHK178-757</strain>
    </source>
</reference>
<organism evidence="1 2">
    <name type="scientific">Candidatus Scybalocola faecigallinarum</name>
    <dbReference type="NCBI Taxonomy" id="2840941"/>
    <lineage>
        <taxon>Bacteria</taxon>
        <taxon>Bacillati</taxon>
        <taxon>Bacillota</taxon>
        <taxon>Clostridia</taxon>
        <taxon>Lachnospirales</taxon>
        <taxon>Lachnospiraceae</taxon>
        <taxon>Lachnospiraceae incertae sedis</taxon>
        <taxon>Candidatus Scybalocola (ex Gilroy et al. 2021)</taxon>
    </lineage>
</organism>
<accession>A0A9D1F6X0</accession>
<evidence type="ECO:0000313" key="2">
    <source>
        <dbReference type="Proteomes" id="UP000823927"/>
    </source>
</evidence>
<dbReference type="AlphaFoldDB" id="A0A9D1F6X0"/>
<comment type="caution">
    <text evidence="1">The sequence shown here is derived from an EMBL/GenBank/DDBJ whole genome shotgun (WGS) entry which is preliminary data.</text>
</comment>
<sequence length="109" mass="12546">MKEMLDRIRLAEQEADAQVAAVEMAARETVERAQEDARVRQQEAKEEGARMIREGLCKAREKAAMERDRIFKAGQSQREQLRVQAEKRQPEAIRQAFAYVLGCDPEKLT</sequence>
<name>A0A9D1F6X0_9FIRM</name>
<dbReference type="Gene3D" id="1.20.5.2950">
    <property type="match status" value="1"/>
</dbReference>
<evidence type="ECO:0000313" key="1">
    <source>
        <dbReference type="EMBL" id="HIS48302.1"/>
    </source>
</evidence>
<reference evidence="1" key="1">
    <citation type="submission" date="2020-10" db="EMBL/GenBank/DDBJ databases">
        <authorList>
            <person name="Gilroy R."/>
        </authorList>
    </citation>
    <scope>NUCLEOTIDE SEQUENCE</scope>
    <source>
        <strain evidence="1">CHK178-757</strain>
    </source>
</reference>
<protein>
    <submittedName>
        <fullName evidence="1">V-type ATP synthase subunit H</fullName>
    </submittedName>
</protein>